<evidence type="ECO:0000256" key="6">
    <source>
        <dbReference type="ARBA" id="ARBA00023065"/>
    </source>
</evidence>
<dbReference type="AlphaFoldDB" id="A0A7Y4B336"/>
<sequence length="647" mass="72040">MKPLFTYSLFSTSVVSACITVPMVVVANDQLPETGINTTAMETVVVTASGYEQNVTEAPATISVLTREQLENRSYKDLTDALSDIPGVTVTGGGDGQDISIRGMPAQYTAILVDGRKQSGRETQTNGSTFTEQDWLPPLSAIERIEVVRGPMSTLYGSDALGGVINIITRKNYQEWHGSLRAETTLQENSKSGNSYQGQLYLAGPVIDGLLSTSLTGLYQERKEDEIEGGYAGKTLDNYRASLYLTPTSDDTFTLEFTNHNQERETTLGKSVERESQVAVREYERQSIGFSHDGNYSWGTSSSFISNETVKNIGADKEVENSQINTQWGLPLNAHYLTLGASFEQKDLTDNKLSLTSKNKQWAVFAEDEWYLTDTFALTLGLRYDDNEIFDGQFSPRAYGVWSIDPSWTLKGGVSTGYRAPSLTQMDEEWVQESCRGRCSIYGNPDLTAETSINTEMGLYYVNERDLSANITLFYSDFKDKIESEFVDPTCTDSRSCDRTYVNIDDANSYGAESSVSKGITESITLSATYSYTRSEKNTNDDDDGLPLVQAPEHIFSLNGDWAVRDDVASWARMNYQGKEKNNITSDSTRTLAPSITYVDLGVNWRVTKNVKLMAAVYNLFDEQITEEEFGYIEDGRRYWLAAEATF</sequence>
<evidence type="ECO:0000256" key="5">
    <source>
        <dbReference type="ARBA" id="ARBA00022729"/>
    </source>
</evidence>
<evidence type="ECO:0000256" key="13">
    <source>
        <dbReference type="SAM" id="SignalP"/>
    </source>
</evidence>
<dbReference type="PANTHER" id="PTHR30069">
    <property type="entry name" value="TONB-DEPENDENT OUTER MEMBRANE RECEPTOR"/>
    <property type="match status" value="1"/>
</dbReference>
<dbReference type="InterPro" id="IPR012910">
    <property type="entry name" value="Plug_dom"/>
</dbReference>
<dbReference type="InterPro" id="IPR010916">
    <property type="entry name" value="TonB_box_CS"/>
</dbReference>
<dbReference type="Gene3D" id="2.170.130.10">
    <property type="entry name" value="TonB-dependent receptor, plug domain"/>
    <property type="match status" value="1"/>
</dbReference>
<evidence type="ECO:0000256" key="3">
    <source>
        <dbReference type="ARBA" id="ARBA00022452"/>
    </source>
</evidence>
<evidence type="ECO:0000259" key="15">
    <source>
        <dbReference type="Pfam" id="PF07715"/>
    </source>
</evidence>
<evidence type="ECO:0000256" key="1">
    <source>
        <dbReference type="ARBA" id="ARBA00004571"/>
    </source>
</evidence>
<feature type="signal peptide" evidence="13">
    <location>
        <begin position="1"/>
        <end position="27"/>
    </location>
</feature>
<dbReference type="PROSITE" id="PS52016">
    <property type="entry name" value="TONB_DEPENDENT_REC_3"/>
    <property type="match status" value="1"/>
</dbReference>
<dbReference type="InterPro" id="IPR000531">
    <property type="entry name" value="Beta-barrel_TonB"/>
</dbReference>
<evidence type="ECO:0000256" key="12">
    <source>
        <dbReference type="RuleBase" id="RU003357"/>
    </source>
</evidence>
<evidence type="ECO:0000256" key="8">
    <source>
        <dbReference type="ARBA" id="ARBA00023136"/>
    </source>
</evidence>
<comment type="caution">
    <text evidence="17">The sequence shown here is derived from an EMBL/GenBank/DDBJ whole genome shotgun (WGS) entry which is preliminary data.</text>
</comment>
<dbReference type="GO" id="GO:0015344">
    <property type="term" value="F:siderophore uptake transmembrane transporter activity"/>
    <property type="evidence" value="ECO:0007669"/>
    <property type="project" value="TreeGrafter"/>
</dbReference>
<protein>
    <submittedName>
        <fullName evidence="16">Ligand-gated channel protein</fullName>
    </submittedName>
    <submittedName>
        <fullName evidence="17">TonB-dependent receptor</fullName>
    </submittedName>
</protein>
<evidence type="ECO:0000256" key="2">
    <source>
        <dbReference type="ARBA" id="ARBA00022448"/>
    </source>
</evidence>
<feature type="chain" id="PRO_5031325239" evidence="13">
    <location>
        <begin position="28"/>
        <end position="647"/>
    </location>
</feature>
<evidence type="ECO:0000256" key="11">
    <source>
        <dbReference type="PROSITE-ProRule" id="PRU10143"/>
    </source>
</evidence>
<comment type="similarity">
    <text evidence="10 12">Belongs to the TonB-dependent receptor family.</text>
</comment>
<dbReference type="RefSeq" id="WP_033906196.1">
    <property type="nucleotide sequence ID" value="NZ_BTGI01000001.1"/>
</dbReference>
<reference evidence="16" key="2">
    <citation type="submission" date="2019-11" db="EMBL/GenBank/DDBJ databases">
        <authorList>
            <consortium name="PulseNet: The National Subtyping Network for Foodborne Disease Surveillance"/>
            <person name="Tarr C.L."/>
            <person name="Trees E."/>
            <person name="Katz L.S."/>
            <person name="Carleton-Romer H.A."/>
            <person name="Stroika S."/>
            <person name="Kucerova Z."/>
            <person name="Roache K.F."/>
            <person name="Sabol A.L."/>
            <person name="Besser J."/>
            <person name="Gerner-Smidt P."/>
        </authorList>
    </citation>
    <scope>NUCLEOTIDE SEQUENCE</scope>
    <source>
        <strain evidence="16">PNUSAV001129</strain>
    </source>
</reference>
<dbReference type="SUPFAM" id="SSF56935">
    <property type="entry name" value="Porins"/>
    <property type="match status" value="1"/>
</dbReference>
<keyword evidence="17" id="KW-0675">Receptor</keyword>
<evidence type="ECO:0000256" key="9">
    <source>
        <dbReference type="ARBA" id="ARBA00023237"/>
    </source>
</evidence>
<dbReference type="Pfam" id="PF00593">
    <property type="entry name" value="TonB_dep_Rec_b-barrel"/>
    <property type="match status" value="1"/>
</dbReference>
<dbReference type="Pfam" id="PF07715">
    <property type="entry name" value="Plug"/>
    <property type="match status" value="1"/>
</dbReference>
<keyword evidence="2 10" id="KW-0813">Transport</keyword>
<evidence type="ECO:0000259" key="14">
    <source>
        <dbReference type="Pfam" id="PF00593"/>
    </source>
</evidence>
<evidence type="ECO:0000256" key="4">
    <source>
        <dbReference type="ARBA" id="ARBA00022692"/>
    </source>
</evidence>
<feature type="short sequence motif" description="TonB box" evidence="11">
    <location>
        <begin position="43"/>
        <end position="49"/>
    </location>
</feature>
<keyword evidence="3 10" id="KW-1134">Transmembrane beta strand</keyword>
<proteinExistence type="inferred from homology"/>
<dbReference type="Proteomes" id="UP000714625">
    <property type="component" value="Unassembled WGS sequence"/>
</dbReference>
<accession>A0A7Y4B336</accession>
<keyword evidence="9 10" id="KW-0998">Cell outer membrane</keyword>
<dbReference type="InterPro" id="IPR036942">
    <property type="entry name" value="Beta-barrel_TonB_sf"/>
</dbReference>
<keyword evidence="5 13" id="KW-0732">Signal</keyword>
<evidence type="ECO:0000313" key="18">
    <source>
        <dbReference type="Proteomes" id="UP000532247"/>
    </source>
</evidence>
<feature type="domain" description="TonB-dependent receptor-like beta-barrel" evidence="14">
    <location>
        <begin position="190"/>
        <end position="620"/>
    </location>
</feature>
<name>A0A7Y4B336_VIBAL</name>
<reference evidence="17 18" key="1">
    <citation type="submission" date="2019-09" db="EMBL/GenBank/DDBJ databases">
        <title>Draft genome sequencing and comparative genomics of hatchery-associated Vibrios.</title>
        <authorList>
            <person name="Kehlet-Delgado H."/>
            <person name="Mueller R.S."/>
        </authorList>
    </citation>
    <scope>NUCLEOTIDE SEQUENCE [LARGE SCALE GENOMIC DNA]</scope>
    <source>
        <strain evidence="17 18">081416A</strain>
    </source>
</reference>
<dbReference type="CDD" id="cd01347">
    <property type="entry name" value="ligand_gated_channel"/>
    <property type="match status" value="1"/>
</dbReference>
<dbReference type="Proteomes" id="UP000532247">
    <property type="component" value="Unassembled WGS sequence"/>
</dbReference>
<evidence type="ECO:0000313" key="16">
    <source>
        <dbReference type="EMBL" id="EGQ9134135.1"/>
    </source>
</evidence>
<keyword evidence="4 10" id="KW-0812">Transmembrane</keyword>
<dbReference type="EMBL" id="VTYF01000007">
    <property type="protein sequence ID" value="NOI09830.1"/>
    <property type="molecule type" value="Genomic_DNA"/>
</dbReference>
<dbReference type="Gene3D" id="2.40.170.20">
    <property type="entry name" value="TonB-dependent receptor, beta-barrel domain"/>
    <property type="match status" value="1"/>
</dbReference>
<dbReference type="PROSITE" id="PS51257">
    <property type="entry name" value="PROKAR_LIPOPROTEIN"/>
    <property type="match status" value="1"/>
</dbReference>
<dbReference type="InterPro" id="IPR037066">
    <property type="entry name" value="Plug_dom_sf"/>
</dbReference>
<organism evidence="17 18">
    <name type="scientific">Vibrio alginolyticus</name>
    <dbReference type="NCBI Taxonomy" id="663"/>
    <lineage>
        <taxon>Bacteria</taxon>
        <taxon>Pseudomonadati</taxon>
        <taxon>Pseudomonadota</taxon>
        <taxon>Gammaproteobacteria</taxon>
        <taxon>Vibrionales</taxon>
        <taxon>Vibrionaceae</taxon>
        <taxon>Vibrio</taxon>
    </lineage>
</organism>
<keyword evidence="6" id="KW-0406">Ion transport</keyword>
<dbReference type="InterPro" id="IPR039426">
    <property type="entry name" value="TonB-dep_rcpt-like"/>
</dbReference>
<dbReference type="EMBL" id="AAXMUW010000003">
    <property type="protein sequence ID" value="EGQ9134135.1"/>
    <property type="molecule type" value="Genomic_DNA"/>
</dbReference>
<evidence type="ECO:0000313" key="17">
    <source>
        <dbReference type="EMBL" id="NOI09830.1"/>
    </source>
</evidence>
<keyword evidence="7 11" id="KW-0798">TonB box</keyword>
<evidence type="ECO:0000256" key="10">
    <source>
        <dbReference type="PROSITE-ProRule" id="PRU01360"/>
    </source>
</evidence>
<evidence type="ECO:0000256" key="7">
    <source>
        <dbReference type="ARBA" id="ARBA00023077"/>
    </source>
</evidence>
<dbReference type="PROSITE" id="PS00430">
    <property type="entry name" value="TONB_DEPENDENT_REC_1"/>
    <property type="match status" value="1"/>
</dbReference>
<dbReference type="GeneID" id="75165844"/>
<dbReference type="GO" id="GO:0009279">
    <property type="term" value="C:cell outer membrane"/>
    <property type="evidence" value="ECO:0007669"/>
    <property type="project" value="UniProtKB-SubCell"/>
</dbReference>
<gene>
    <name evidence="17" type="ORF">F0254_13235</name>
    <name evidence="16" type="ORF">GHY86_03055</name>
</gene>
<dbReference type="PANTHER" id="PTHR30069:SF53">
    <property type="entry name" value="COLICIN I RECEPTOR-RELATED"/>
    <property type="match status" value="1"/>
</dbReference>
<keyword evidence="8 10" id="KW-0472">Membrane</keyword>
<dbReference type="GO" id="GO:0044718">
    <property type="term" value="P:siderophore transmembrane transport"/>
    <property type="evidence" value="ECO:0007669"/>
    <property type="project" value="TreeGrafter"/>
</dbReference>
<comment type="subcellular location">
    <subcellularLocation>
        <location evidence="1 10">Cell outer membrane</location>
        <topology evidence="1 10">Multi-pass membrane protein</topology>
    </subcellularLocation>
</comment>
<feature type="domain" description="TonB-dependent receptor plug" evidence="15">
    <location>
        <begin position="56"/>
        <end position="164"/>
    </location>
</feature>